<dbReference type="AlphaFoldDB" id="I0IDC9"/>
<keyword evidence="2" id="KW-0732">Signal</keyword>
<keyword evidence="4" id="KW-1185">Reference proteome</keyword>
<feature type="region of interest" description="Disordered" evidence="1">
    <location>
        <begin position="67"/>
        <end position="94"/>
    </location>
</feature>
<evidence type="ECO:0000313" key="4">
    <source>
        <dbReference type="Proteomes" id="UP000007881"/>
    </source>
</evidence>
<accession>I0IDC9</accession>
<reference evidence="3 4" key="1">
    <citation type="submission" date="2012-02" db="EMBL/GenBank/DDBJ databases">
        <title>Complete genome sequence of Phycisphaera mikurensis NBRC 102666.</title>
        <authorList>
            <person name="Ankai A."/>
            <person name="Hosoyama A."/>
            <person name="Terui Y."/>
            <person name="Sekine M."/>
            <person name="Fukai R."/>
            <person name="Kato Y."/>
            <person name="Nakamura S."/>
            <person name="Yamada-Narita S."/>
            <person name="Kawakoshi A."/>
            <person name="Fukunaga Y."/>
            <person name="Yamazaki S."/>
            <person name="Fujita N."/>
        </authorList>
    </citation>
    <scope>NUCLEOTIDE SEQUENCE [LARGE SCALE GENOMIC DNA]</scope>
    <source>
        <strain evidence="4">NBRC 102666 / KCTC 22515 / FYK2301M01</strain>
    </source>
</reference>
<dbReference type="KEGG" id="phm:PSMK_11080"/>
<proteinExistence type="predicted"/>
<feature type="chain" id="PRO_5003628754" description="Polysaccharide lyase" evidence="2">
    <location>
        <begin position="27"/>
        <end position="279"/>
    </location>
</feature>
<sequence>MQLPRPWIVAAALALAGGVAAPPADAGRLFENTGENASVTTRDKPAWTGGLYKEDGNTHFINRIEGRGQRPSIRDSPRLSGQKSIRARVSRGGNDKKSRSEIYLVNPNQWYAGQTRYIGGAFYLPKWVDLHKDKWVIPLQVQQGPVGPIVAIELKPKTNDRNQFEWILSRRWGKGDKDGSDGYKNHRLGFLEKGKWHRFILKIKANHTGGGECRLYYKDGSRWKTISTYSGKLGNNWKNASNNDIDVHYGVYCKGGQHDDIEIFFDNMRFSTSFDGAKP</sequence>
<dbReference type="HOGENOM" id="CLU_996973_0_0_0"/>
<dbReference type="Proteomes" id="UP000007881">
    <property type="component" value="Chromosome"/>
</dbReference>
<evidence type="ECO:0000313" key="3">
    <source>
        <dbReference type="EMBL" id="BAM03267.1"/>
    </source>
</evidence>
<dbReference type="RefSeq" id="WP_014436486.1">
    <property type="nucleotide sequence ID" value="NC_017080.1"/>
</dbReference>
<dbReference type="EMBL" id="AP012338">
    <property type="protein sequence ID" value="BAM03267.1"/>
    <property type="molecule type" value="Genomic_DNA"/>
</dbReference>
<evidence type="ECO:0000256" key="1">
    <source>
        <dbReference type="SAM" id="MobiDB-lite"/>
    </source>
</evidence>
<evidence type="ECO:0008006" key="5">
    <source>
        <dbReference type="Google" id="ProtNLM"/>
    </source>
</evidence>
<dbReference type="Gene3D" id="2.60.120.200">
    <property type="match status" value="1"/>
</dbReference>
<dbReference type="Pfam" id="PF14099">
    <property type="entry name" value="Polysacc_lyase"/>
    <property type="match status" value="1"/>
</dbReference>
<organism evidence="3 4">
    <name type="scientific">Phycisphaera mikurensis (strain NBRC 102666 / KCTC 22515 / FYK2301M01)</name>
    <dbReference type="NCBI Taxonomy" id="1142394"/>
    <lineage>
        <taxon>Bacteria</taxon>
        <taxon>Pseudomonadati</taxon>
        <taxon>Planctomycetota</taxon>
        <taxon>Phycisphaerae</taxon>
        <taxon>Phycisphaerales</taxon>
        <taxon>Phycisphaeraceae</taxon>
        <taxon>Phycisphaera</taxon>
    </lineage>
</organism>
<name>I0IDC9_PHYMF</name>
<feature type="compositionally biased region" description="Basic and acidic residues" evidence="1">
    <location>
        <begin position="67"/>
        <end position="77"/>
    </location>
</feature>
<feature type="signal peptide" evidence="2">
    <location>
        <begin position="1"/>
        <end position="26"/>
    </location>
</feature>
<evidence type="ECO:0000256" key="2">
    <source>
        <dbReference type="SAM" id="SignalP"/>
    </source>
</evidence>
<protein>
    <recommendedName>
        <fullName evidence="5">Polysaccharide lyase</fullName>
    </recommendedName>
</protein>
<gene>
    <name evidence="3" type="ordered locus">PSMK_11080</name>
</gene>
<dbReference type="InterPro" id="IPR025975">
    <property type="entry name" value="Polysacc_lyase"/>
</dbReference>